<name>A0AAN9T5G4_9HEMI</name>
<gene>
    <name evidence="1" type="ORF">V9T40_010572</name>
</gene>
<protein>
    <submittedName>
        <fullName evidence="1">Uncharacterized protein</fullName>
    </submittedName>
</protein>
<evidence type="ECO:0000313" key="2">
    <source>
        <dbReference type="Proteomes" id="UP001367676"/>
    </source>
</evidence>
<comment type="caution">
    <text evidence="1">The sequence shown here is derived from an EMBL/GenBank/DDBJ whole genome shotgun (WGS) entry which is preliminary data.</text>
</comment>
<organism evidence="1 2">
    <name type="scientific">Parthenolecanium corni</name>
    <dbReference type="NCBI Taxonomy" id="536013"/>
    <lineage>
        <taxon>Eukaryota</taxon>
        <taxon>Metazoa</taxon>
        <taxon>Ecdysozoa</taxon>
        <taxon>Arthropoda</taxon>
        <taxon>Hexapoda</taxon>
        <taxon>Insecta</taxon>
        <taxon>Pterygota</taxon>
        <taxon>Neoptera</taxon>
        <taxon>Paraneoptera</taxon>
        <taxon>Hemiptera</taxon>
        <taxon>Sternorrhyncha</taxon>
        <taxon>Coccoidea</taxon>
        <taxon>Coccidae</taxon>
        <taxon>Parthenolecanium</taxon>
    </lineage>
</organism>
<reference evidence="1 2" key="1">
    <citation type="submission" date="2024-03" db="EMBL/GenBank/DDBJ databases">
        <title>Adaptation during the transition from Ophiocordyceps entomopathogen to insect associate is accompanied by gene loss and intensified selection.</title>
        <authorList>
            <person name="Ward C.M."/>
            <person name="Onetto C.A."/>
            <person name="Borneman A.R."/>
        </authorList>
    </citation>
    <scope>NUCLEOTIDE SEQUENCE [LARGE SCALE GENOMIC DNA]</scope>
    <source>
        <strain evidence="1">AWRI1</strain>
        <tissue evidence="1">Single Adult Female</tissue>
    </source>
</reference>
<proteinExistence type="predicted"/>
<sequence>MTGHTPVASALRNSFFLSTRHSRSAPKQRDEVTNLKTEIIKRRRAVCILPEFVSRGCRMRAGFFSHKFCGMGSSRRLFLID</sequence>
<dbReference type="AlphaFoldDB" id="A0AAN9T5G4"/>
<dbReference type="Proteomes" id="UP001367676">
    <property type="component" value="Unassembled WGS sequence"/>
</dbReference>
<dbReference type="EMBL" id="JBBCAQ010000037">
    <property type="protein sequence ID" value="KAK7573381.1"/>
    <property type="molecule type" value="Genomic_DNA"/>
</dbReference>
<keyword evidence="2" id="KW-1185">Reference proteome</keyword>
<evidence type="ECO:0000313" key="1">
    <source>
        <dbReference type="EMBL" id="KAK7573381.1"/>
    </source>
</evidence>
<accession>A0AAN9T5G4</accession>